<dbReference type="CDD" id="cd00167">
    <property type="entry name" value="SANT"/>
    <property type="match status" value="2"/>
</dbReference>
<dbReference type="InterPro" id="IPR044634">
    <property type="entry name" value="Zuotin/DnaJC2"/>
</dbReference>
<dbReference type="FunFam" id="1.10.10.60:FF:000416">
    <property type="entry name" value="Myb family transcription factor"/>
    <property type="match status" value="1"/>
</dbReference>
<reference evidence="3" key="1">
    <citation type="journal article" date="2017" name="Gigascience">
        <title>The genome draft of coconut (Cocos nucifera).</title>
        <authorList>
            <person name="Xiao Y."/>
            <person name="Xu P."/>
            <person name="Fan H."/>
            <person name="Baudouin L."/>
            <person name="Xia W."/>
            <person name="Bocs S."/>
            <person name="Xu J."/>
            <person name="Li Q."/>
            <person name="Guo A."/>
            <person name="Zhou L."/>
            <person name="Li J."/>
            <person name="Wu Y."/>
            <person name="Ma Z."/>
            <person name="Armero A."/>
            <person name="Issali A.E."/>
            <person name="Liu N."/>
            <person name="Peng M."/>
            <person name="Yang Y."/>
        </authorList>
    </citation>
    <scope>NUCLEOTIDE SEQUENCE</scope>
    <source>
        <tissue evidence="3">Spear leaf of Hainan Tall coconut</tissue>
    </source>
</reference>
<dbReference type="OrthoDB" id="10250354at2759"/>
<reference evidence="3" key="2">
    <citation type="submission" date="2019-07" db="EMBL/GenBank/DDBJ databases">
        <authorList>
            <person name="Yang Y."/>
            <person name="Bocs S."/>
            <person name="Baudouin L."/>
        </authorList>
    </citation>
    <scope>NUCLEOTIDE SEQUENCE</scope>
    <source>
        <tissue evidence="3">Spear leaf of Hainan Tall coconut</tissue>
    </source>
</reference>
<name>A0A8K0IHX3_COCNU</name>
<protein>
    <submittedName>
        <fullName evidence="3">Transcription factor MAMYB</fullName>
    </submittedName>
</protein>
<accession>A0A8K0IHX3</accession>
<dbReference type="GO" id="GO:0005829">
    <property type="term" value="C:cytosol"/>
    <property type="evidence" value="ECO:0007669"/>
    <property type="project" value="TreeGrafter"/>
</dbReference>
<organism evidence="3 4">
    <name type="scientific">Cocos nucifera</name>
    <name type="common">Coconut palm</name>
    <dbReference type="NCBI Taxonomy" id="13894"/>
    <lineage>
        <taxon>Eukaryota</taxon>
        <taxon>Viridiplantae</taxon>
        <taxon>Streptophyta</taxon>
        <taxon>Embryophyta</taxon>
        <taxon>Tracheophyta</taxon>
        <taxon>Spermatophyta</taxon>
        <taxon>Magnoliopsida</taxon>
        <taxon>Liliopsida</taxon>
        <taxon>Arecaceae</taxon>
        <taxon>Arecoideae</taxon>
        <taxon>Cocoseae</taxon>
        <taxon>Attaleinae</taxon>
        <taxon>Cocos</taxon>
    </lineage>
</organism>
<proteinExistence type="predicted"/>
<feature type="region of interest" description="Disordered" evidence="1">
    <location>
        <begin position="82"/>
        <end position="173"/>
    </location>
</feature>
<keyword evidence="4" id="KW-1185">Reference proteome</keyword>
<comment type="caution">
    <text evidence="3">The sequence shown here is derived from an EMBL/GenBank/DDBJ whole genome shotgun (WGS) entry which is preliminary data.</text>
</comment>
<dbReference type="InterPro" id="IPR001005">
    <property type="entry name" value="SANT/Myb"/>
</dbReference>
<feature type="domain" description="Myb-like" evidence="2">
    <location>
        <begin position="269"/>
        <end position="312"/>
    </location>
</feature>
<dbReference type="SMART" id="SM00717">
    <property type="entry name" value="SANT"/>
    <property type="match status" value="2"/>
</dbReference>
<dbReference type="GO" id="GO:0006450">
    <property type="term" value="P:regulation of translational fidelity"/>
    <property type="evidence" value="ECO:0007669"/>
    <property type="project" value="InterPro"/>
</dbReference>
<gene>
    <name evidence="3" type="ORF">COCNU_08G008190</name>
</gene>
<dbReference type="PANTHER" id="PTHR43999:SF3">
    <property type="entry name" value="TRANSCRIPTION FACTOR MAMYB"/>
    <property type="match status" value="1"/>
</dbReference>
<dbReference type="Gene3D" id="1.10.10.60">
    <property type="entry name" value="Homeodomain-like"/>
    <property type="match status" value="2"/>
</dbReference>
<dbReference type="InterPro" id="IPR009057">
    <property type="entry name" value="Homeodomain-like_sf"/>
</dbReference>
<dbReference type="GO" id="GO:0051083">
    <property type="term" value="P:'de novo' cotranslational protein folding"/>
    <property type="evidence" value="ECO:0007669"/>
    <property type="project" value="InterPro"/>
</dbReference>
<evidence type="ECO:0000313" key="4">
    <source>
        <dbReference type="Proteomes" id="UP000797356"/>
    </source>
</evidence>
<evidence type="ECO:0000313" key="3">
    <source>
        <dbReference type="EMBL" id="KAG1359373.1"/>
    </source>
</evidence>
<dbReference type="GO" id="GO:0030544">
    <property type="term" value="F:Hsp70 protein binding"/>
    <property type="evidence" value="ECO:0007669"/>
    <property type="project" value="InterPro"/>
</dbReference>
<evidence type="ECO:0000256" key="1">
    <source>
        <dbReference type="SAM" id="MobiDB-lite"/>
    </source>
</evidence>
<evidence type="ECO:0000259" key="2">
    <source>
        <dbReference type="PROSITE" id="PS50090"/>
    </source>
</evidence>
<feature type="region of interest" description="Disordered" evidence="1">
    <location>
        <begin position="239"/>
        <end position="269"/>
    </location>
</feature>
<dbReference type="GO" id="GO:0043022">
    <property type="term" value="F:ribosome binding"/>
    <property type="evidence" value="ECO:0007669"/>
    <property type="project" value="InterPro"/>
</dbReference>
<sequence length="328" mass="35212">MEFVEDEARPRFLFRGGGAAPFAAGDPDAGTLKVHKLHAAACLSAASLLLFAAVSLSHWQTLSSLLAWASLSLLLAPFAPPSATGGDPSVGRGPLLPDPPATRATPSEPDELRKRNLGRRPRSQHLPPPSGFPSSPVVPSPPISKKPEERSGDPNSNGSGLAKEVEAEKEWTDEDFELLKRQISKHPVGEPRRWERIAEALRGRHGLDSVIKTAKSLSERKPAAGDSFQQFLKQRKPLDKRVDANVGDSKGGILAENGESGKDGGEGSGRWSAGEDLVLLNALKAFPKDVSMRWEKIAAAVPGKSKACCMKRVAELKRDFRSSKASET</sequence>
<dbReference type="PROSITE" id="PS50090">
    <property type="entry name" value="MYB_LIKE"/>
    <property type="match status" value="1"/>
</dbReference>
<dbReference type="SUPFAM" id="SSF46689">
    <property type="entry name" value="Homeodomain-like"/>
    <property type="match status" value="2"/>
</dbReference>
<dbReference type="PANTHER" id="PTHR43999">
    <property type="entry name" value="DNAJ HOMOLOG SUBFAMILY C MEMBER 2"/>
    <property type="match status" value="1"/>
</dbReference>
<dbReference type="AlphaFoldDB" id="A0A8K0IHX3"/>
<feature type="compositionally biased region" description="Pro residues" evidence="1">
    <location>
        <begin position="126"/>
        <end position="144"/>
    </location>
</feature>
<dbReference type="Pfam" id="PF23082">
    <property type="entry name" value="Myb_DNA-binding_2"/>
    <property type="match status" value="1"/>
</dbReference>
<dbReference type="Proteomes" id="UP000797356">
    <property type="component" value="Chromosome 8"/>
</dbReference>
<dbReference type="EMBL" id="CM017879">
    <property type="protein sequence ID" value="KAG1359373.1"/>
    <property type="molecule type" value="Genomic_DNA"/>
</dbReference>